<keyword evidence="1" id="KW-0862">Zinc</keyword>
<dbReference type="RefSeq" id="WP_197014724.1">
    <property type="nucleotide sequence ID" value="NZ_BAABES010000009.1"/>
</dbReference>
<evidence type="ECO:0000313" key="3">
    <source>
        <dbReference type="Proteomes" id="UP000614047"/>
    </source>
</evidence>
<dbReference type="Gene3D" id="3.40.50.10320">
    <property type="entry name" value="LmbE-like"/>
    <property type="match status" value="1"/>
</dbReference>
<protein>
    <submittedName>
        <fullName evidence="2">LmbE family N-acetylglucosaminyl deacetylase</fullName>
    </submittedName>
</protein>
<dbReference type="InterPro" id="IPR024078">
    <property type="entry name" value="LmbE-like_dom_sf"/>
</dbReference>
<evidence type="ECO:0000256" key="1">
    <source>
        <dbReference type="ARBA" id="ARBA00022833"/>
    </source>
</evidence>
<dbReference type="PANTHER" id="PTHR12993:SF26">
    <property type="entry name" value="1D-MYO-INOSITOL 2-ACETAMIDO-2-DEOXY-ALPHA-D-GLUCOPYRANOSIDE DEACETYLASE"/>
    <property type="match status" value="1"/>
</dbReference>
<gene>
    <name evidence="2" type="ORF">IW256_006673</name>
</gene>
<dbReference type="Proteomes" id="UP000614047">
    <property type="component" value="Unassembled WGS sequence"/>
</dbReference>
<sequence length="273" mass="29063">MPRTCVFFHAHRDDEAWLTAGTMARLAAEGHRVVLVVAAGRGGLTCLDVRPAAEVLTDALTDALDASAHLLGCARVVLLGYEDSGLDGSALGGFSRANVGLAADGLAELLRQERADLLSVYDPAGGYGHPDHVHVHRVGVRAAELAGTPVVLEATLDRDLLLRVPRPLVRLGLVPRALNAKGSENAYAPRSEITHRVCVRRYIAAKRTALAANVAHDPGGGSACTLAPLLRLPRFLFRRVLGTECFVRRDLPPGTVLDHPLAMWPASKVPVDA</sequence>
<dbReference type="GO" id="GO:0016811">
    <property type="term" value="F:hydrolase activity, acting on carbon-nitrogen (but not peptide) bonds, in linear amides"/>
    <property type="evidence" value="ECO:0007669"/>
    <property type="project" value="TreeGrafter"/>
</dbReference>
<name>A0A931DM90_9ACTN</name>
<organism evidence="2 3">
    <name type="scientific">Actinomadura viridis</name>
    <dbReference type="NCBI Taxonomy" id="58110"/>
    <lineage>
        <taxon>Bacteria</taxon>
        <taxon>Bacillati</taxon>
        <taxon>Actinomycetota</taxon>
        <taxon>Actinomycetes</taxon>
        <taxon>Streptosporangiales</taxon>
        <taxon>Thermomonosporaceae</taxon>
        <taxon>Actinomadura</taxon>
    </lineage>
</organism>
<keyword evidence="3" id="KW-1185">Reference proteome</keyword>
<dbReference type="Pfam" id="PF02585">
    <property type="entry name" value="PIG-L"/>
    <property type="match status" value="1"/>
</dbReference>
<dbReference type="GO" id="GO:0016137">
    <property type="term" value="P:glycoside metabolic process"/>
    <property type="evidence" value="ECO:0007669"/>
    <property type="project" value="UniProtKB-ARBA"/>
</dbReference>
<comment type="caution">
    <text evidence="2">The sequence shown here is derived from an EMBL/GenBank/DDBJ whole genome shotgun (WGS) entry which is preliminary data.</text>
</comment>
<evidence type="ECO:0000313" key="2">
    <source>
        <dbReference type="EMBL" id="MBG6092560.1"/>
    </source>
</evidence>
<proteinExistence type="predicted"/>
<reference evidence="2" key="1">
    <citation type="submission" date="2020-11" db="EMBL/GenBank/DDBJ databases">
        <title>Sequencing the genomes of 1000 actinobacteria strains.</title>
        <authorList>
            <person name="Klenk H.-P."/>
        </authorList>
    </citation>
    <scope>NUCLEOTIDE SEQUENCE</scope>
    <source>
        <strain evidence="2">DSM 43175</strain>
    </source>
</reference>
<dbReference type="EMBL" id="JADOUA010000001">
    <property type="protein sequence ID" value="MBG6092560.1"/>
    <property type="molecule type" value="Genomic_DNA"/>
</dbReference>
<dbReference type="AlphaFoldDB" id="A0A931DM90"/>
<dbReference type="InterPro" id="IPR003737">
    <property type="entry name" value="GlcNAc_PI_deacetylase-related"/>
</dbReference>
<accession>A0A931DM90</accession>
<dbReference type="SUPFAM" id="SSF102588">
    <property type="entry name" value="LmbE-like"/>
    <property type="match status" value="1"/>
</dbReference>
<dbReference type="PANTHER" id="PTHR12993">
    <property type="entry name" value="N-ACETYLGLUCOSAMINYL-PHOSPHATIDYLINOSITOL DE-N-ACETYLASE-RELATED"/>
    <property type="match status" value="1"/>
</dbReference>